<gene>
    <name evidence="3" type="ORF">M9Y10_008882</name>
</gene>
<dbReference type="PANTHER" id="PTHR11102">
    <property type="entry name" value="SEL-1-LIKE PROTEIN"/>
    <property type="match status" value="1"/>
</dbReference>
<dbReference type="InterPro" id="IPR000719">
    <property type="entry name" value="Prot_kinase_dom"/>
</dbReference>
<proteinExistence type="inferred from homology"/>
<dbReference type="InterPro" id="IPR011009">
    <property type="entry name" value="Kinase-like_dom_sf"/>
</dbReference>
<dbReference type="PANTHER" id="PTHR11102:SF160">
    <property type="entry name" value="ERAD-ASSOCIATED E3 UBIQUITIN-PROTEIN LIGASE COMPONENT HRD3"/>
    <property type="match status" value="1"/>
</dbReference>
<evidence type="ECO:0000313" key="3">
    <source>
        <dbReference type="EMBL" id="KAK8870969.1"/>
    </source>
</evidence>
<dbReference type="PROSITE" id="PS50011">
    <property type="entry name" value="PROTEIN_KINASE_DOM"/>
    <property type="match status" value="1"/>
</dbReference>
<dbReference type="SUPFAM" id="SSF56112">
    <property type="entry name" value="Protein kinase-like (PK-like)"/>
    <property type="match status" value="1"/>
</dbReference>
<dbReference type="InterPro" id="IPR006597">
    <property type="entry name" value="Sel1-like"/>
</dbReference>
<feature type="domain" description="Protein kinase" evidence="2">
    <location>
        <begin position="32"/>
        <end position="289"/>
    </location>
</feature>
<reference evidence="3 4" key="1">
    <citation type="submission" date="2024-04" db="EMBL/GenBank/DDBJ databases">
        <title>Tritrichomonas musculus Genome.</title>
        <authorList>
            <person name="Alves-Ferreira E."/>
            <person name="Grigg M."/>
            <person name="Lorenzi H."/>
            <person name="Galac M."/>
        </authorList>
    </citation>
    <scope>NUCLEOTIDE SEQUENCE [LARGE SCALE GENOMIC DNA]</scope>
    <source>
        <strain evidence="3 4">EAF2021</strain>
    </source>
</reference>
<dbReference type="Pfam" id="PF00069">
    <property type="entry name" value="Pkinase"/>
    <property type="match status" value="1"/>
</dbReference>
<evidence type="ECO:0000313" key="4">
    <source>
        <dbReference type="Proteomes" id="UP001470230"/>
    </source>
</evidence>
<comment type="similarity">
    <text evidence="1">Belongs to the sel-1 family.</text>
</comment>
<protein>
    <recommendedName>
        <fullName evidence="2">Protein kinase domain-containing protein</fullName>
    </recommendedName>
</protein>
<dbReference type="EMBL" id="JAPFFF010000014">
    <property type="protein sequence ID" value="KAK8870969.1"/>
    <property type="molecule type" value="Genomic_DNA"/>
</dbReference>
<dbReference type="Gene3D" id="1.25.40.10">
    <property type="entry name" value="Tetratricopeptide repeat domain"/>
    <property type="match status" value="2"/>
</dbReference>
<comment type="caution">
    <text evidence="3">The sequence shown here is derived from an EMBL/GenBank/DDBJ whole genome shotgun (WGS) entry which is preliminary data.</text>
</comment>
<name>A0ABR2IZJ7_9EUKA</name>
<dbReference type="InterPro" id="IPR011990">
    <property type="entry name" value="TPR-like_helical_dom_sf"/>
</dbReference>
<dbReference type="SMART" id="SM00220">
    <property type="entry name" value="S_TKc"/>
    <property type="match status" value="1"/>
</dbReference>
<dbReference type="SMART" id="SM00671">
    <property type="entry name" value="SEL1"/>
    <property type="match status" value="8"/>
</dbReference>
<organism evidence="3 4">
    <name type="scientific">Tritrichomonas musculus</name>
    <dbReference type="NCBI Taxonomy" id="1915356"/>
    <lineage>
        <taxon>Eukaryota</taxon>
        <taxon>Metamonada</taxon>
        <taxon>Parabasalia</taxon>
        <taxon>Tritrichomonadida</taxon>
        <taxon>Tritrichomonadidae</taxon>
        <taxon>Tritrichomonas</taxon>
    </lineage>
</organism>
<dbReference type="Pfam" id="PF08238">
    <property type="entry name" value="Sel1"/>
    <property type="match status" value="9"/>
</dbReference>
<sequence>MSDPKEDLTKSEEAAIQKGCVEYIVAEDDFKFQKTLKTSEDRFRKVDLVKKVRKTDDEPEDPDNYVRIQLNSTDGHIFGKQIDLFVHTEIHPAIVQFEGFEYYPHHFAITKHYPKGSLQHTLKEKPAFWDGTMKSKCVYGLVAAVTHIHNTYDETEEDFSIRYLCPENIIFDDQNEPRLINYVFKDEVLGKTPNAYIPPELHENPEGSRYDEDVWALGMILYEILTGHKPYNDLENEEKVKEAVVSGTLPKFPPPSPETDNIIGIIQNCLDKVPTNRPLPYMILHHLSNLSEDLFPGTDKESYNSYRNRVQEATLNSDESYAYISKVITDEVDNEDLLAKIKAGDTQAMIRLGRMYQKGLGGYAVDENQAYDYYLQAAKLNDSIGLYNAALCLSQGRGVAQDLKKSFEFMEKSAKSGLEKAVCDYGCMVRDGCGTKADLKKAIEIFRDAADNHNNKLCQYILGTMYYDGNEVIKKDINKGLTYLRKSAQNGNPTASADIAFHYYTLGLKDPSQMTKAINLYKKAARQKSPIALTNLGRIYKDGKYVTQDLKEAAELFKQAAKCKDITGMIEYGVCLKNGFGVPKDPKGAASYYQQAAQAGDKRGQHNYAKLLYDGERGVPKDILTASKFFKLAADQGVPPSMFYYAKIVINGEGGVVRDPAKGKRYLEKYNSIVPEAKRIAGWDELLRKTQRRED</sequence>
<dbReference type="Gene3D" id="1.10.510.10">
    <property type="entry name" value="Transferase(Phosphotransferase) domain 1"/>
    <property type="match status" value="1"/>
</dbReference>
<dbReference type="InterPro" id="IPR050767">
    <property type="entry name" value="Sel1_AlgK"/>
</dbReference>
<evidence type="ECO:0000256" key="1">
    <source>
        <dbReference type="ARBA" id="ARBA00038101"/>
    </source>
</evidence>
<dbReference type="Proteomes" id="UP001470230">
    <property type="component" value="Unassembled WGS sequence"/>
</dbReference>
<keyword evidence="4" id="KW-1185">Reference proteome</keyword>
<dbReference type="SUPFAM" id="SSF81901">
    <property type="entry name" value="HCP-like"/>
    <property type="match status" value="2"/>
</dbReference>
<accession>A0ABR2IZJ7</accession>
<evidence type="ECO:0000259" key="2">
    <source>
        <dbReference type="PROSITE" id="PS50011"/>
    </source>
</evidence>